<evidence type="ECO:0000256" key="10">
    <source>
        <dbReference type="ARBA" id="ARBA00024347"/>
    </source>
</evidence>
<feature type="domain" description="SAP" evidence="15">
    <location>
        <begin position="2"/>
        <end position="36"/>
    </location>
</feature>
<keyword evidence="8 13" id="KW-0520">NAD</keyword>
<evidence type="ECO:0000256" key="13">
    <source>
        <dbReference type="RuleBase" id="RU362114"/>
    </source>
</evidence>
<dbReference type="AlphaFoldDB" id="A0A2I0A074"/>
<organism evidence="19 20">
    <name type="scientific">Apostasia shenzhenica</name>
    <dbReference type="NCBI Taxonomy" id="1088818"/>
    <lineage>
        <taxon>Eukaryota</taxon>
        <taxon>Viridiplantae</taxon>
        <taxon>Streptophyta</taxon>
        <taxon>Embryophyta</taxon>
        <taxon>Tracheophyta</taxon>
        <taxon>Spermatophyta</taxon>
        <taxon>Magnoliopsida</taxon>
        <taxon>Liliopsida</taxon>
        <taxon>Asparagales</taxon>
        <taxon>Orchidaceae</taxon>
        <taxon>Apostasioideae</taxon>
        <taxon>Apostasia</taxon>
    </lineage>
</organism>
<comment type="catalytic activity">
    <reaction evidence="12">
        <text>NAD(+) + (ADP-D-ribosyl)n-acceptor = nicotinamide + (ADP-D-ribosyl)n+1-acceptor + H(+).</text>
        <dbReference type="EC" id="2.4.2.30"/>
    </reaction>
</comment>
<dbReference type="SUPFAM" id="SSF47587">
    <property type="entry name" value="Domain of poly(ADP-ribose) polymerase"/>
    <property type="match status" value="1"/>
</dbReference>
<evidence type="ECO:0000313" key="19">
    <source>
        <dbReference type="EMBL" id="PKA48938.1"/>
    </source>
</evidence>
<dbReference type="InterPro" id="IPR036361">
    <property type="entry name" value="SAP_dom_sf"/>
</dbReference>
<dbReference type="FunFam" id="2.20.140.10:FF:000001">
    <property type="entry name" value="Poly [ADP-ribose] polymerase"/>
    <property type="match status" value="1"/>
</dbReference>
<dbReference type="InterPro" id="IPR008893">
    <property type="entry name" value="WGR_domain"/>
</dbReference>
<proteinExistence type="inferred from homology"/>
<dbReference type="CDD" id="cd01437">
    <property type="entry name" value="parp_like"/>
    <property type="match status" value="1"/>
</dbReference>
<dbReference type="SUPFAM" id="SSF68906">
    <property type="entry name" value="SAP domain"/>
    <property type="match status" value="1"/>
</dbReference>
<dbReference type="GO" id="GO:0005730">
    <property type="term" value="C:nucleolus"/>
    <property type="evidence" value="ECO:0007669"/>
    <property type="project" value="TreeGrafter"/>
</dbReference>
<dbReference type="PANTHER" id="PTHR10459:SF60">
    <property type="entry name" value="POLY [ADP-RIBOSE] POLYMERASE 2"/>
    <property type="match status" value="1"/>
</dbReference>
<evidence type="ECO:0000259" key="18">
    <source>
        <dbReference type="PROSITE" id="PS51977"/>
    </source>
</evidence>
<dbReference type="SMART" id="SM00773">
    <property type="entry name" value="WGR"/>
    <property type="match status" value="1"/>
</dbReference>
<comment type="catalytic activity">
    <reaction evidence="2">
        <text>L-glutamyl-[protein] + NAD(+) = 5-O-(ADP-D-ribosyl)-L-glutamyl-[protein] + nicotinamide</text>
        <dbReference type="Rhea" id="RHEA:58224"/>
        <dbReference type="Rhea" id="RHEA-COMP:10208"/>
        <dbReference type="Rhea" id="RHEA-COMP:15089"/>
        <dbReference type="ChEBI" id="CHEBI:17154"/>
        <dbReference type="ChEBI" id="CHEBI:29973"/>
        <dbReference type="ChEBI" id="CHEBI:57540"/>
        <dbReference type="ChEBI" id="CHEBI:142540"/>
    </reaction>
</comment>
<dbReference type="Gene3D" id="3.90.228.10">
    <property type="match status" value="1"/>
</dbReference>
<dbReference type="InterPro" id="IPR004102">
    <property type="entry name" value="Poly(ADP-ribose)pol_reg_dom"/>
</dbReference>
<keyword evidence="4 13" id="KW-0328">Glycosyltransferase</keyword>
<protein>
    <recommendedName>
        <fullName evidence="13">Poly [ADP-ribose] polymerase</fullName>
        <shortName evidence="13">PARP</shortName>
        <ecNumber evidence="13">2.4.2.-</ecNumber>
    </recommendedName>
</protein>
<accession>A0A2I0A074</accession>
<feature type="domain" description="PARP catalytic" evidence="16">
    <location>
        <begin position="379"/>
        <end position="603"/>
    </location>
</feature>
<dbReference type="SMART" id="SM00513">
    <property type="entry name" value="SAP"/>
    <property type="match status" value="1"/>
</dbReference>
<dbReference type="GO" id="GO:0003950">
    <property type="term" value="F:NAD+ poly-ADP-ribosyltransferase activity"/>
    <property type="evidence" value="ECO:0007669"/>
    <property type="project" value="UniProtKB-UniRule"/>
</dbReference>
<feature type="domain" description="WGR" evidence="18">
    <location>
        <begin position="127"/>
        <end position="224"/>
    </location>
</feature>
<dbReference type="SUPFAM" id="SSF142921">
    <property type="entry name" value="WGR domain-like"/>
    <property type="match status" value="1"/>
</dbReference>
<dbReference type="GO" id="GO:0140807">
    <property type="term" value="F:NAD+-protein-glutamate ADP-ribosyltransferase activity"/>
    <property type="evidence" value="ECO:0007669"/>
    <property type="project" value="RHEA"/>
</dbReference>
<dbReference type="InterPro" id="IPR036930">
    <property type="entry name" value="WGR_dom_sf"/>
</dbReference>
<keyword evidence="20" id="KW-1185">Reference proteome</keyword>
<feature type="compositionally biased region" description="Polar residues" evidence="14">
    <location>
        <begin position="69"/>
        <end position="85"/>
    </location>
</feature>
<dbReference type="GO" id="GO:0006302">
    <property type="term" value="P:double-strand break repair"/>
    <property type="evidence" value="ECO:0007669"/>
    <property type="project" value="TreeGrafter"/>
</dbReference>
<dbReference type="Gene3D" id="1.10.720.30">
    <property type="entry name" value="SAP domain"/>
    <property type="match status" value="1"/>
</dbReference>
<dbReference type="Pfam" id="PF00644">
    <property type="entry name" value="PARP"/>
    <property type="match status" value="1"/>
</dbReference>
<dbReference type="Pfam" id="PF05406">
    <property type="entry name" value="WGR"/>
    <property type="match status" value="1"/>
</dbReference>
<dbReference type="InterPro" id="IPR050800">
    <property type="entry name" value="ARTD/PARP"/>
</dbReference>
<dbReference type="EC" id="2.4.2.-" evidence="13"/>
<evidence type="ECO:0000256" key="7">
    <source>
        <dbReference type="ARBA" id="ARBA00022765"/>
    </source>
</evidence>
<dbReference type="FunFam" id="3.90.228.10:FF:000002">
    <property type="entry name" value="Poly [ADP-ribose] polymerase"/>
    <property type="match status" value="1"/>
</dbReference>
<dbReference type="GO" id="GO:0140806">
    <property type="term" value="F:NAD+-protein-aspartate ADP-ribosyltransferase activity"/>
    <property type="evidence" value="ECO:0007669"/>
    <property type="project" value="RHEA"/>
</dbReference>
<dbReference type="Proteomes" id="UP000236161">
    <property type="component" value="Unassembled WGS sequence"/>
</dbReference>
<dbReference type="EMBL" id="KZ452102">
    <property type="protein sequence ID" value="PKA48938.1"/>
    <property type="molecule type" value="Genomic_DNA"/>
</dbReference>
<dbReference type="CDD" id="cd08002">
    <property type="entry name" value="WGR_PARP3_like"/>
    <property type="match status" value="1"/>
</dbReference>
<evidence type="ECO:0000259" key="15">
    <source>
        <dbReference type="PROSITE" id="PS50800"/>
    </source>
</evidence>
<gene>
    <name evidence="19" type="primary">PARP2</name>
    <name evidence="19" type="ORF">AXF42_Ash016454</name>
</gene>
<dbReference type="InterPro" id="IPR012317">
    <property type="entry name" value="Poly(ADP-ribose)pol_cat_dom"/>
</dbReference>
<dbReference type="SUPFAM" id="SSF56399">
    <property type="entry name" value="ADP-ribosylation"/>
    <property type="match status" value="1"/>
</dbReference>
<evidence type="ECO:0000313" key="20">
    <source>
        <dbReference type="Proteomes" id="UP000236161"/>
    </source>
</evidence>
<keyword evidence="7" id="KW-0013">ADP-ribosylation</keyword>
<dbReference type="Gene3D" id="1.20.142.10">
    <property type="entry name" value="Poly(ADP-ribose) polymerase, regulatory domain"/>
    <property type="match status" value="1"/>
</dbReference>
<dbReference type="GO" id="GO:0070212">
    <property type="term" value="P:protein poly-ADP-ribosylation"/>
    <property type="evidence" value="ECO:0007669"/>
    <property type="project" value="TreeGrafter"/>
</dbReference>
<evidence type="ECO:0000256" key="11">
    <source>
        <dbReference type="ARBA" id="ARBA00024945"/>
    </source>
</evidence>
<comment type="catalytic activity">
    <reaction evidence="1">
        <text>L-aspartyl-[protein] + NAD(+) = 4-O-(ADP-D-ribosyl)-L-aspartyl-[protein] + nicotinamide</text>
        <dbReference type="Rhea" id="RHEA:54424"/>
        <dbReference type="Rhea" id="RHEA-COMP:9867"/>
        <dbReference type="Rhea" id="RHEA-COMP:13832"/>
        <dbReference type="ChEBI" id="CHEBI:17154"/>
        <dbReference type="ChEBI" id="CHEBI:29961"/>
        <dbReference type="ChEBI" id="CHEBI:57540"/>
        <dbReference type="ChEBI" id="CHEBI:138102"/>
    </reaction>
</comment>
<dbReference type="OrthoDB" id="2017365at2759"/>
<feature type="region of interest" description="Disordered" evidence="14">
    <location>
        <begin position="39"/>
        <end position="102"/>
    </location>
</feature>
<evidence type="ECO:0000256" key="3">
    <source>
        <dbReference type="ARBA" id="ARBA00004123"/>
    </source>
</evidence>
<dbReference type="Pfam" id="PF02877">
    <property type="entry name" value="PARP_reg"/>
    <property type="match status" value="1"/>
</dbReference>
<dbReference type="PROSITE" id="PS50800">
    <property type="entry name" value="SAP"/>
    <property type="match status" value="1"/>
</dbReference>
<evidence type="ECO:0000256" key="1">
    <source>
        <dbReference type="ARBA" id="ARBA00000438"/>
    </source>
</evidence>
<dbReference type="PROSITE" id="PS51977">
    <property type="entry name" value="WGR"/>
    <property type="match status" value="1"/>
</dbReference>
<dbReference type="PROSITE" id="PS51060">
    <property type="entry name" value="PARP_ALPHA_HD"/>
    <property type="match status" value="1"/>
</dbReference>
<evidence type="ECO:0000256" key="9">
    <source>
        <dbReference type="ARBA" id="ARBA00023242"/>
    </source>
</evidence>
<evidence type="ECO:0000259" key="16">
    <source>
        <dbReference type="PROSITE" id="PS51059"/>
    </source>
</evidence>
<keyword evidence="6" id="KW-0548">Nucleotidyltransferase</keyword>
<dbReference type="PROSITE" id="PS51059">
    <property type="entry name" value="PARP_CATALYTIC"/>
    <property type="match status" value="1"/>
</dbReference>
<evidence type="ECO:0000259" key="17">
    <source>
        <dbReference type="PROSITE" id="PS51060"/>
    </source>
</evidence>
<evidence type="ECO:0000256" key="8">
    <source>
        <dbReference type="ARBA" id="ARBA00023027"/>
    </source>
</evidence>
<dbReference type="PANTHER" id="PTHR10459">
    <property type="entry name" value="DNA LIGASE"/>
    <property type="match status" value="1"/>
</dbReference>
<reference evidence="19 20" key="1">
    <citation type="journal article" date="2017" name="Nature">
        <title>The Apostasia genome and the evolution of orchids.</title>
        <authorList>
            <person name="Zhang G.Q."/>
            <person name="Liu K.W."/>
            <person name="Li Z."/>
            <person name="Lohaus R."/>
            <person name="Hsiao Y.Y."/>
            <person name="Niu S.C."/>
            <person name="Wang J.Y."/>
            <person name="Lin Y.C."/>
            <person name="Xu Q."/>
            <person name="Chen L.J."/>
            <person name="Yoshida K."/>
            <person name="Fujiwara S."/>
            <person name="Wang Z.W."/>
            <person name="Zhang Y.Q."/>
            <person name="Mitsuda N."/>
            <person name="Wang M."/>
            <person name="Liu G.H."/>
            <person name="Pecoraro L."/>
            <person name="Huang H.X."/>
            <person name="Xiao X.J."/>
            <person name="Lin M."/>
            <person name="Wu X.Y."/>
            <person name="Wu W.L."/>
            <person name="Chen Y.Y."/>
            <person name="Chang S.B."/>
            <person name="Sakamoto S."/>
            <person name="Ohme-Takagi M."/>
            <person name="Yagi M."/>
            <person name="Zeng S.J."/>
            <person name="Shen C.Y."/>
            <person name="Yeh C.M."/>
            <person name="Luo Y.B."/>
            <person name="Tsai W.C."/>
            <person name="Van de Peer Y."/>
            <person name="Liu Z.J."/>
        </authorList>
    </citation>
    <scope>NUCLEOTIDE SEQUENCE [LARGE SCALE GENOMIC DNA]</scope>
    <source>
        <strain evidence="20">cv. Shenzhen</strain>
        <tissue evidence="19">Stem</tissue>
    </source>
</reference>
<keyword evidence="5 13" id="KW-0808">Transferase</keyword>
<evidence type="ECO:0000256" key="4">
    <source>
        <dbReference type="ARBA" id="ARBA00022676"/>
    </source>
</evidence>
<dbReference type="InterPro" id="IPR003034">
    <property type="entry name" value="SAP_dom"/>
</dbReference>
<evidence type="ECO:0000256" key="2">
    <source>
        <dbReference type="ARBA" id="ARBA00000459"/>
    </source>
</evidence>
<comment type="similarity">
    <text evidence="10">Belongs to the ARTD/PARP family.</text>
</comment>
<evidence type="ECO:0000256" key="5">
    <source>
        <dbReference type="ARBA" id="ARBA00022679"/>
    </source>
</evidence>
<keyword evidence="9" id="KW-0539">Nucleus</keyword>
<name>A0A2I0A074_9ASPA</name>
<comment type="function">
    <text evidence="11">Involved in the base excision repair (BER) pathway, by catalyzing the poly(ADP-ribosyl)ation of a limited number of acceptor proteins involved in chromatin architecture and in DNA metabolism. This modification follows DNA damages and appears as an obligatory step in a detection/signaling pathway leading to the reparation of DNA strand breaks.</text>
</comment>
<evidence type="ECO:0000256" key="14">
    <source>
        <dbReference type="SAM" id="MobiDB-lite"/>
    </source>
</evidence>
<comment type="subcellular location">
    <subcellularLocation>
        <location evidence="3">Nucleus</location>
    </subcellularLocation>
</comment>
<dbReference type="Pfam" id="PF02037">
    <property type="entry name" value="SAP"/>
    <property type="match status" value="1"/>
</dbReference>
<dbReference type="InterPro" id="IPR036616">
    <property type="entry name" value="Poly(ADP-ribose)pol_reg_dom_sf"/>
</dbReference>
<dbReference type="Gene3D" id="2.20.140.10">
    <property type="entry name" value="WGR domain"/>
    <property type="match status" value="1"/>
</dbReference>
<evidence type="ECO:0000256" key="12">
    <source>
        <dbReference type="ARBA" id="ARBA00033987"/>
    </source>
</evidence>
<dbReference type="STRING" id="1088818.A0A2I0A074"/>
<feature type="domain" description="PARP alpha-helical" evidence="17">
    <location>
        <begin position="253"/>
        <end position="371"/>
    </location>
</feature>
<dbReference type="GO" id="GO:0016779">
    <property type="term" value="F:nucleotidyltransferase activity"/>
    <property type="evidence" value="ECO:0007669"/>
    <property type="project" value="UniProtKB-KW"/>
</dbReference>
<sequence length="603" mass="68425">MASKLKVDELRAELSVRGLSISGIKPTLVKRLEAAIRSEEKAKENATTDDAATVGKAKAGRKRKRGSGNSELVSGPSVSMDNLQKNVIDEEPEEKEPEENREEKLVIATKKGGAVLDKWLPEHIKSSFHVLQQGGEFYDAALNQTNVGENNNKFYVIQALESDYGGNCMVYNRWGRVGVRGQEKLLGPFTSRERALQEFEKKFYEKTKNKWSDRKSFINYPKSYTLLEMDYDEAGKDQLPNNATESVGAQLQETKLECRVAKFISLICNIAMMKQQMLEIGYNAEKLPLGKLSKSTILKGYDVLRRISDVIGKASKRTLEELSGEFYTVIPHDFGFKKMREFVIDTSFKLKCKLEMVSALGEIEIATKILKDDLDILGDPLYFHYQRLCCELTSVEIDSKEFSMVEKYMHNTHAQTHSGYTVNIMQLFRVCRNGEDDRFRKFSHVKNRMLLWHGSRLTNWTGILSQGLRIAPPEAPVTGYMFGKGVYFADMFSKSANYCYASRESPNGVLLLCEVALGDMVELLEHNYDGNLLPEGKLSTKGVGATEPDMLESEILEDGLVVPLGKPKERHDLQSSLLYNEYIVYNVEQIRIRYVIQVNFNFK</sequence>
<evidence type="ECO:0000256" key="6">
    <source>
        <dbReference type="ARBA" id="ARBA00022695"/>
    </source>
</evidence>
<feature type="compositionally biased region" description="Acidic residues" evidence="14">
    <location>
        <begin position="89"/>
        <end position="100"/>
    </location>
</feature>